<feature type="domain" description="Alpha-L-rhamnosidase six-hairpin glycosidase" evidence="6">
    <location>
        <begin position="422"/>
        <end position="777"/>
    </location>
</feature>
<dbReference type="InterPro" id="IPR012341">
    <property type="entry name" value="6hp_glycosidase-like_sf"/>
</dbReference>
<evidence type="ECO:0000256" key="1">
    <source>
        <dbReference type="ARBA" id="ARBA00001445"/>
    </source>
</evidence>
<dbReference type="Gene3D" id="2.60.120.260">
    <property type="entry name" value="Galactose-binding domain-like"/>
    <property type="match status" value="2"/>
</dbReference>
<proteinExistence type="predicted"/>
<feature type="domain" description="Alpha-L-rhamnosidase C-terminal" evidence="7">
    <location>
        <begin position="780"/>
        <end position="848"/>
    </location>
</feature>
<evidence type="ECO:0000259" key="4">
    <source>
        <dbReference type="Pfam" id="PF05592"/>
    </source>
</evidence>
<dbReference type="PIRSF" id="PIRSF010631">
    <property type="entry name" value="A-rhamnsds"/>
    <property type="match status" value="1"/>
</dbReference>
<dbReference type="PANTHER" id="PTHR33307">
    <property type="entry name" value="ALPHA-RHAMNOSIDASE (EUROFUNG)"/>
    <property type="match status" value="1"/>
</dbReference>
<dbReference type="Pfam" id="PF05592">
    <property type="entry name" value="Bac_rhamnosid"/>
    <property type="match status" value="1"/>
</dbReference>
<dbReference type="InterPro" id="IPR008902">
    <property type="entry name" value="Rhamnosid_concanavalin"/>
</dbReference>
<dbReference type="Pfam" id="PF17389">
    <property type="entry name" value="Bac_rhamnosid6H"/>
    <property type="match status" value="1"/>
</dbReference>
<dbReference type="InterPro" id="IPR013783">
    <property type="entry name" value="Ig-like_fold"/>
</dbReference>
<protein>
    <recommendedName>
        <fullName evidence="2">alpha-L-rhamnosidase</fullName>
        <ecNumber evidence="2">3.2.1.40</ecNumber>
    </recommendedName>
</protein>
<feature type="domain" description="Bacterial alpha-L-rhamnosidase N-terminal" evidence="5">
    <location>
        <begin position="145"/>
        <end position="308"/>
    </location>
</feature>
<reference evidence="8 9" key="1">
    <citation type="journal article" date="2016" name="Sci. Rep.">
        <title>Metabolic traits of an uncultured archaeal lineage -MSBL1- from brine pools of the Red Sea.</title>
        <authorList>
            <person name="Mwirichia R."/>
            <person name="Alam I."/>
            <person name="Rashid M."/>
            <person name="Vinu M."/>
            <person name="Ba-Alawi W."/>
            <person name="Anthony Kamau A."/>
            <person name="Kamanda Ngugi D."/>
            <person name="Goker M."/>
            <person name="Klenk H.P."/>
            <person name="Bajic V."/>
            <person name="Stingl U."/>
        </authorList>
    </citation>
    <scope>NUCLEOTIDE SEQUENCE [LARGE SCALE GENOMIC DNA]</scope>
    <source>
        <strain evidence="8">SCGC-AAA259O05</strain>
    </source>
</reference>
<evidence type="ECO:0000313" key="9">
    <source>
        <dbReference type="Proteomes" id="UP000070344"/>
    </source>
</evidence>
<dbReference type="GO" id="GO:0030596">
    <property type="term" value="F:alpha-L-rhamnosidase activity"/>
    <property type="evidence" value="ECO:0007669"/>
    <property type="project" value="UniProtKB-EC"/>
</dbReference>
<feature type="domain" description="Alpha-L-rhamnosidase concanavalin-like" evidence="4">
    <location>
        <begin position="319"/>
        <end position="417"/>
    </location>
</feature>
<dbReference type="Gene3D" id="1.50.10.10">
    <property type="match status" value="1"/>
</dbReference>
<dbReference type="Pfam" id="PF08531">
    <property type="entry name" value="Bac_rhamnosid_N"/>
    <property type="match status" value="1"/>
</dbReference>
<dbReference type="Pfam" id="PF17390">
    <property type="entry name" value="Bac_rhamnosid_C"/>
    <property type="match status" value="1"/>
</dbReference>
<dbReference type="PATRIC" id="fig|1698271.3.peg.629"/>
<dbReference type="Gene3D" id="2.60.420.10">
    <property type="entry name" value="Maltose phosphorylase, domain 3"/>
    <property type="match status" value="1"/>
</dbReference>
<comment type="catalytic activity">
    <reaction evidence="1">
        <text>Hydrolysis of terminal non-reducing alpha-L-rhamnose residues in alpha-L-rhamnosides.</text>
        <dbReference type="EC" id="3.2.1.40"/>
    </reaction>
</comment>
<dbReference type="AlphaFoldDB" id="A0A133V467"/>
<gene>
    <name evidence="8" type="ORF">AKJ41_02335</name>
</gene>
<evidence type="ECO:0000259" key="6">
    <source>
        <dbReference type="Pfam" id="PF17389"/>
    </source>
</evidence>
<dbReference type="SUPFAM" id="SSF48208">
    <property type="entry name" value="Six-hairpin glycosidases"/>
    <property type="match status" value="1"/>
</dbReference>
<sequence length="901" mass="102986">MQEPRDLLCEYSSDPLGIDVEKPRFSWRLEHAERGRSQKAYRLIVASERSELDPESADLWDSGKVVSEKSVNIEYDGRPLESVEKYYWKVKWWDDKGRESAFSETATFLMGPMKSDDWEASWIGDPAERPGYSSLFRKEFELEKGVETAQVYVAGIGYHELRINGEKADDRVLDPGHTEYGKRVLYSTYEVADLLEEDSNVIGVLTGNGWYGKQELFFQMTIKLTDGTEKIITSEQPWMVASGPILQNSIYDGEVYDARLEKTGWDIPGYRDKVSDEVLRDEWTRAVHVEGPGGELESQKMEPIRVNEVVKPVDVSNPEDEVYVFDLGQNITGWAEISVDGERGREINLKYGEVVDDEGRVNQDNLRSARAKDTYILSGDETEKYEPRFTYHGFRYVEVEGLPEEPEKEDLLGKFVHSGMESASDFRTSNELINQIQENTVRGTRGNLHSIPTDCPQRNERLGWLGDNTIYAEEAIYNFDMVKFYTKWLKDIRDAQDEETGAVPDTAPYRWGRKPGDPGWGSCYVLLPWFLYLYYGDTRVLERHYEGMKRWVDYMKGRSKVNLLRYTYYGDWCPPEDSCLSADESPAEDSPGAHVGAGAYPKNTPGILVSTWWYYYSAMILSEIAKILGKTDDMHEYSELADEIEKAFNDEFLNEEEGIYAEGSQTSLVLPLFLQMVPKGLEEKVVGKLVENIREEHNGHLDTGIVGTKYLLPVLSEYGREELAYNLATQKSYPSWGYMIENGATTIWERWEYKTGGGMNSHNHPMLGSISEWFHKYLAGIRPDSSAPGFKRVRIEPSFVEDLDFVSDSVETPRGPVKSIWKKNSGSIHLKVSIPVNGEAEIKLHKTDFEEGISIVEEGETIWKKESLLNRREGIIDVSEKEECVILEIGSGEYSFRINEL</sequence>
<accession>A0A133V467</accession>
<dbReference type="InterPro" id="IPR035396">
    <property type="entry name" value="Bac_rhamnosid6H"/>
</dbReference>
<comment type="caution">
    <text evidence="8">The sequence shown here is derived from an EMBL/GenBank/DDBJ whole genome shotgun (WGS) entry which is preliminary data.</text>
</comment>
<evidence type="ECO:0000256" key="3">
    <source>
        <dbReference type="ARBA" id="ARBA00022801"/>
    </source>
</evidence>
<evidence type="ECO:0000313" key="8">
    <source>
        <dbReference type="EMBL" id="KXB01217.1"/>
    </source>
</evidence>
<dbReference type="EMBL" id="LHXV01000021">
    <property type="protein sequence ID" value="KXB01217.1"/>
    <property type="molecule type" value="Genomic_DNA"/>
</dbReference>
<dbReference type="Pfam" id="PF25788">
    <property type="entry name" value="Ig_Rha78A_N"/>
    <property type="match status" value="1"/>
</dbReference>
<dbReference type="PANTHER" id="PTHR33307:SF6">
    <property type="entry name" value="ALPHA-RHAMNOSIDASE (EUROFUNG)-RELATED"/>
    <property type="match status" value="1"/>
</dbReference>
<dbReference type="GO" id="GO:0005975">
    <property type="term" value="P:carbohydrate metabolic process"/>
    <property type="evidence" value="ECO:0007669"/>
    <property type="project" value="InterPro"/>
</dbReference>
<name>A0A133V467_9EURY</name>
<dbReference type="Proteomes" id="UP000070344">
    <property type="component" value="Unassembled WGS sequence"/>
</dbReference>
<evidence type="ECO:0000256" key="2">
    <source>
        <dbReference type="ARBA" id="ARBA00012652"/>
    </source>
</evidence>
<keyword evidence="3" id="KW-0378">Hydrolase</keyword>
<organism evidence="8 9">
    <name type="scientific">candidate division MSBL1 archaeon SCGC-AAA259O05</name>
    <dbReference type="NCBI Taxonomy" id="1698271"/>
    <lineage>
        <taxon>Archaea</taxon>
        <taxon>Methanobacteriati</taxon>
        <taxon>Methanobacteriota</taxon>
        <taxon>candidate division MSBL1</taxon>
    </lineage>
</organism>
<dbReference type="InterPro" id="IPR035398">
    <property type="entry name" value="Bac_rhamnosid_C"/>
</dbReference>
<dbReference type="Gene3D" id="2.60.40.10">
    <property type="entry name" value="Immunoglobulins"/>
    <property type="match status" value="1"/>
</dbReference>
<evidence type="ECO:0000259" key="7">
    <source>
        <dbReference type="Pfam" id="PF17390"/>
    </source>
</evidence>
<dbReference type="InterPro" id="IPR008928">
    <property type="entry name" value="6-hairpin_glycosidase_sf"/>
</dbReference>
<dbReference type="InterPro" id="IPR016007">
    <property type="entry name" value="Alpha_rhamnosid"/>
</dbReference>
<dbReference type="EC" id="3.2.1.40" evidence="2"/>
<dbReference type="InterPro" id="IPR013737">
    <property type="entry name" value="Bac_rhamnosid_N"/>
</dbReference>
<keyword evidence="9" id="KW-1185">Reference proteome</keyword>
<evidence type="ECO:0000259" key="5">
    <source>
        <dbReference type="Pfam" id="PF08531"/>
    </source>
</evidence>